<keyword evidence="5 10" id="KW-0808">Transferase</keyword>
<dbReference type="PANTHER" id="PTHR10050:SF46">
    <property type="entry name" value="PROTEIN O-MANNOSYL-TRANSFERASE 2"/>
    <property type="match status" value="1"/>
</dbReference>
<evidence type="ECO:0000313" key="14">
    <source>
        <dbReference type="Proteomes" id="UP001501057"/>
    </source>
</evidence>
<evidence type="ECO:0000259" key="11">
    <source>
        <dbReference type="Pfam" id="PF02366"/>
    </source>
</evidence>
<dbReference type="InterPro" id="IPR003342">
    <property type="entry name" value="ArnT-like_N"/>
</dbReference>
<evidence type="ECO:0000256" key="8">
    <source>
        <dbReference type="ARBA" id="ARBA00023136"/>
    </source>
</evidence>
<keyword evidence="7 10" id="KW-1133">Transmembrane helix</keyword>
<evidence type="ECO:0000259" key="12">
    <source>
        <dbReference type="Pfam" id="PF16192"/>
    </source>
</evidence>
<keyword evidence="14" id="KW-1185">Reference proteome</keyword>
<comment type="similarity">
    <text evidence="3 10">Belongs to the glycosyltransferase 39 family.</text>
</comment>
<comment type="subcellular location">
    <subcellularLocation>
        <location evidence="10">Cell membrane</location>
    </subcellularLocation>
    <subcellularLocation>
        <location evidence="1">Endomembrane system</location>
        <topology evidence="1">Multi-pass membrane protein</topology>
    </subcellularLocation>
</comment>
<feature type="transmembrane region" description="Helical" evidence="10">
    <location>
        <begin position="132"/>
        <end position="149"/>
    </location>
</feature>
<keyword evidence="8 10" id="KW-0472">Membrane</keyword>
<sequence>MRRIDERVWGWLGPIGVALLAFTTRIWNVGSPKHLLFDETYYAKHAWSMLEVGYARDAVQGADDKIAAGQSSGLFTDLPTQVAHPEGGKWLIAVGEHFFGLDAFGWRISAVVVGALTVLVLARLVRRLTGSTWLGCLAGLLLAVDGMHFVMSRLALLDGFLTFWIVAAVACLVADRDRIVRHLETSDAWRPLRPWQLLAGVCFGMAVATKWSGLFPLAVAGLLVVGWEVLQRWRSPWRDRDQPLLRWATRTLLFVGGPAFVSIVVVAFVVYVATWTGWLVHHEVYAQRFDLGDGNRFSQLWAFHQLDYRFHTGDFLAEQTHPYQSSAWGWPLLSRPVAVEAQNDLPAAMCGAGAGDSCIRVITMLGNPLVWWLGSAAVVACAAMWLWERAWRHGLMLAMIAALWLPWFRFDDRPIFSFYAVTMLPFMILAICLVLRDVWDSAGLVARRFLLGGVLAYVVVAVGLFWWFHPVLTGETIPRSAWQARMWFRAWI</sequence>
<keyword evidence="10" id="KW-1003">Cell membrane</keyword>
<feature type="transmembrane region" description="Helical" evidence="10">
    <location>
        <begin position="214"/>
        <end position="230"/>
    </location>
</feature>
<feature type="transmembrane region" description="Helical" evidence="10">
    <location>
        <begin position="448"/>
        <end position="468"/>
    </location>
</feature>
<proteinExistence type="inferred from homology"/>
<dbReference type="Pfam" id="PF02366">
    <property type="entry name" value="PMT"/>
    <property type="match status" value="1"/>
</dbReference>
<gene>
    <name evidence="13" type="ORF">GCM10009710_19360</name>
</gene>
<name>A0ABP4VVH9_9ACTN</name>
<evidence type="ECO:0000256" key="2">
    <source>
        <dbReference type="ARBA" id="ARBA00004922"/>
    </source>
</evidence>
<feature type="transmembrane region" description="Helical" evidence="10">
    <location>
        <begin position="251"/>
        <end position="273"/>
    </location>
</feature>
<feature type="domain" description="Protein O-mannosyl-transferase C-terminal four TM" evidence="12">
    <location>
        <begin position="301"/>
        <end position="491"/>
    </location>
</feature>
<comment type="caution">
    <text evidence="13">The sequence shown here is derived from an EMBL/GenBank/DDBJ whole genome shotgun (WGS) entry which is preliminary data.</text>
</comment>
<evidence type="ECO:0000256" key="5">
    <source>
        <dbReference type="ARBA" id="ARBA00022679"/>
    </source>
</evidence>
<dbReference type="Pfam" id="PF16192">
    <property type="entry name" value="PMT_4TMC"/>
    <property type="match status" value="1"/>
</dbReference>
<feature type="transmembrane region" description="Helical" evidence="10">
    <location>
        <begin position="104"/>
        <end position="125"/>
    </location>
</feature>
<evidence type="ECO:0000256" key="6">
    <source>
        <dbReference type="ARBA" id="ARBA00022692"/>
    </source>
</evidence>
<protein>
    <recommendedName>
        <fullName evidence="9 10">Polyprenol-phosphate-mannose--protein mannosyltransferase</fullName>
        <ecNumber evidence="10">2.4.1.-</ecNumber>
    </recommendedName>
</protein>
<feature type="transmembrane region" description="Helical" evidence="10">
    <location>
        <begin position="416"/>
        <end position="436"/>
    </location>
</feature>
<evidence type="ECO:0000256" key="1">
    <source>
        <dbReference type="ARBA" id="ARBA00004127"/>
    </source>
</evidence>
<evidence type="ECO:0000256" key="3">
    <source>
        <dbReference type="ARBA" id="ARBA00007222"/>
    </source>
</evidence>
<dbReference type="InterPro" id="IPR027005">
    <property type="entry name" value="PMT-like"/>
</dbReference>
<feature type="domain" description="ArnT-like N-terminal" evidence="11">
    <location>
        <begin position="18"/>
        <end position="262"/>
    </location>
</feature>
<organism evidence="13 14">
    <name type="scientific">Aeromicrobium alkaliterrae</name>
    <dbReference type="NCBI Taxonomy" id="302168"/>
    <lineage>
        <taxon>Bacteria</taxon>
        <taxon>Bacillati</taxon>
        <taxon>Actinomycetota</taxon>
        <taxon>Actinomycetes</taxon>
        <taxon>Propionibacteriales</taxon>
        <taxon>Nocardioidaceae</taxon>
        <taxon>Aeromicrobium</taxon>
    </lineage>
</organism>
<feature type="transmembrane region" description="Helical" evidence="10">
    <location>
        <begin position="9"/>
        <end position="27"/>
    </location>
</feature>
<dbReference type="Proteomes" id="UP001501057">
    <property type="component" value="Unassembled WGS sequence"/>
</dbReference>
<evidence type="ECO:0000256" key="7">
    <source>
        <dbReference type="ARBA" id="ARBA00022989"/>
    </source>
</evidence>
<dbReference type="EC" id="2.4.1.-" evidence="10"/>
<comment type="function">
    <text evidence="10">Protein O-mannosyltransferase that catalyzes the transfer of a single mannose residue from a polyprenol phospho-mannosyl lipidic donor to the hydroxyl group of selected serine and threonine residues in acceptor proteins.</text>
</comment>
<feature type="transmembrane region" description="Helical" evidence="10">
    <location>
        <begin position="394"/>
        <end position="410"/>
    </location>
</feature>
<accession>A0ABP4VVH9</accession>
<keyword evidence="4 10" id="KW-0328">Glycosyltransferase</keyword>
<feature type="transmembrane region" description="Helical" evidence="10">
    <location>
        <begin position="155"/>
        <end position="172"/>
    </location>
</feature>
<feature type="transmembrane region" description="Helical" evidence="10">
    <location>
        <begin position="369"/>
        <end position="387"/>
    </location>
</feature>
<evidence type="ECO:0000256" key="9">
    <source>
        <dbReference type="ARBA" id="ARBA00093617"/>
    </source>
</evidence>
<dbReference type="EMBL" id="BAAAME010000004">
    <property type="protein sequence ID" value="GAA1739177.1"/>
    <property type="molecule type" value="Genomic_DNA"/>
</dbReference>
<keyword evidence="6 10" id="KW-0812">Transmembrane</keyword>
<reference evidence="14" key="1">
    <citation type="journal article" date="2019" name="Int. J. Syst. Evol. Microbiol.">
        <title>The Global Catalogue of Microorganisms (GCM) 10K type strain sequencing project: providing services to taxonomists for standard genome sequencing and annotation.</title>
        <authorList>
            <consortium name="The Broad Institute Genomics Platform"/>
            <consortium name="The Broad Institute Genome Sequencing Center for Infectious Disease"/>
            <person name="Wu L."/>
            <person name="Ma J."/>
        </authorList>
    </citation>
    <scope>NUCLEOTIDE SEQUENCE [LARGE SCALE GENOMIC DNA]</scope>
    <source>
        <strain evidence="14">JCM 13518</strain>
    </source>
</reference>
<dbReference type="InterPro" id="IPR032421">
    <property type="entry name" value="PMT_4TMC"/>
</dbReference>
<comment type="pathway">
    <text evidence="2 10">Protein modification; protein glycosylation.</text>
</comment>
<evidence type="ECO:0000256" key="10">
    <source>
        <dbReference type="RuleBase" id="RU367007"/>
    </source>
</evidence>
<dbReference type="PANTHER" id="PTHR10050">
    <property type="entry name" value="DOLICHYL-PHOSPHATE-MANNOSE--PROTEIN MANNOSYLTRANSFERASE"/>
    <property type="match status" value="1"/>
</dbReference>
<evidence type="ECO:0000313" key="13">
    <source>
        <dbReference type="EMBL" id="GAA1739177.1"/>
    </source>
</evidence>
<evidence type="ECO:0000256" key="4">
    <source>
        <dbReference type="ARBA" id="ARBA00022676"/>
    </source>
</evidence>
<dbReference type="RefSeq" id="WP_344200643.1">
    <property type="nucleotide sequence ID" value="NZ_BAAAME010000004.1"/>
</dbReference>